<accession>A0A0F3GTX4</accession>
<name>A0A0F3GTX4_9BACT</name>
<reference evidence="1 2" key="1">
    <citation type="submission" date="2015-02" db="EMBL/GenBank/DDBJ databases">
        <title>Single-cell genomics of uncultivated deep-branching MTB reveals a conserved set of magnetosome genes.</title>
        <authorList>
            <person name="Kolinko S."/>
            <person name="Richter M."/>
            <person name="Glockner F.O."/>
            <person name="Brachmann A."/>
            <person name="Schuler D."/>
        </authorList>
    </citation>
    <scope>NUCLEOTIDE SEQUENCE [LARGE SCALE GENOMIC DNA]</scope>
    <source>
        <strain evidence="1">TM-1</strain>
    </source>
</reference>
<evidence type="ECO:0000313" key="2">
    <source>
        <dbReference type="Proteomes" id="UP000033423"/>
    </source>
</evidence>
<comment type="caution">
    <text evidence="1">The sequence shown here is derived from an EMBL/GenBank/DDBJ whole genome shotgun (WGS) entry which is preliminary data.</text>
</comment>
<dbReference type="EMBL" id="LACI01001043">
    <property type="protein sequence ID" value="KJU85394.1"/>
    <property type="molecule type" value="Genomic_DNA"/>
</dbReference>
<gene>
    <name evidence="1" type="ORF">MBAV_002410</name>
</gene>
<keyword evidence="2" id="KW-1185">Reference proteome</keyword>
<organism evidence="1 2">
    <name type="scientific">Candidatus Magnetobacterium bavaricum</name>
    <dbReference type="NCBI Taxonomy" id="29290"/>
    <lineage>
        <taxon>Bacteria</taxon>
        <taxon>Pseudomonadati</taxon>
        <taxon>Nitrospirota</taxon>
        <taxon>Thermodesulfovibrionia</taxon>
        <taxon>Thermodesulfovibrionales</taxon>
        <taxon>Candidatus Magnetobacteriaceae</taxon>
        <taxon>Candidatus Magnetobacterium</taxon>
    </lineage>
</organism>
<protein>
    <submittedName>
        <fullName evidence="1">Uncharacterized protein</fullName>
    </submittedName>
</protein>
<feature type="non-terminal residue" evidence="1">
    <location>
        <position position="176"/>
    </location>
</feature>
<dbReference type="AlphaFoldDB" id="A0A0F3GTX4"/>
<sequence>MLGVVIWSVMDYFHNKRVTDQYTTQIYERMETETNEDVEMLVIYMKRLEIFTKLLKDSTSIIDYIDESEIKSMLELKYILLIDPKGQIVKSLNKVEQPDISILAEQASKLAIVDKLFISIINNEPFLILKKQIIDKTGNLFGYIILLSKIDSNIMKKSHIIHPNDSIHALEDEGNS</sequence>
<proteinExistence type="predicted"/>
<evidence type="ECO:0000313" key="1">
    <source>
        <dbReference type="EMBL" id="KJU85394.1"/>
    </source>
</evidence>
<dbReference type="Proteomes" id="UP000033423">
    <property type="component" value="Unassembled WGS sequence"/>
</dbReference>